<reference evidence="1 2" key="1">
    <citation type="submission" date="2024-06" db="EMBL/GenBank/DDBJ databases">
        <authorList>
            <person name="Pan Q."/>
            <person name="Wen M."/>
            <person name="Jouanno E."/>
            <person name="Zahm M."/>
            <person name="Klopp C."/>
            <person name="Cabau C."/>
            <person name="Louis A."/>
            <person name="Berthelot C."/>
            <person name="Parey E."/>
            <person name="Roest Crollius H."/>
            <person name="Montfort J."/>
            <person name="Robinson-Rechavi M."/>
            <person name="Bouchez O."/>
            <person name="Lampietro C."/>
            <person name="Lopez Roques C."/>
            <person name="Donnadieu C."/>
            <person name="Postlethwait J."/>
            <person name="Bobe J."/>
            <person name="Verreycken H."/>
            <person name="Guiguen Y."/>
        </authorList>
    </citation>
    <scope>NUCLEOTIDE SEQUENCE [LARGE SCALE GENOMIC DNA]</scope>
    <source>
        <strain evidence="1">Up_M1</strain>
        <tissue evidence="1">Testis</tissue>
    </source>
</reference>
<dbReference type="EMBL" id="JAGEUA010000001">
    <property type="protein sequence ID" value="KAL1020683.1"/>
    <property type="molecule type" value="Genomic_DNA"/>
</dbReference>
<feature type="non-terminal residue" evidence="1">
    <location>
        <position position="62"/>
    </location>
</feature>
<dbReference type="Proteomes" id="UP001557470">
    <property type="component" value="Unassembled WGS sequence"/>
</dbReference>
<protein>
    <submittedName>
        <fullName evidence="1">Uncharacterized protein</fullName>
    </submittedName>
</protein>
<gene>
    <name evidence="1" type="ORF">UPYG_G00003300</name>
</gene>
<keyword evidence="2" id="KW-1185">Reference proteome</keyword>
<dbReference type="AlphaFoldDB" id="A0ABD0XGU3"/>
<name>A0ABD0XGU3_UMBPY</name>
<sequence length="62" mass="7258">MRVFYQSTLCVSSDKSATADQILPILERLKVKLKVEDDFSFKRAIKEKVWTDLSSRYTVCRN</sequence>
<comment type="caution">
    <text evidence="1">The sequence shown here is derived from an EMBL/GenBank/DDBJ whole genome shotgun (WGS) entry which is preliminary data.</text>
</comment>
<proteinExistence type="predicted"/>
<evidence type="ECO:0000313" key="1">
    <source>
        <dbReference type="EMBL" id="KAL1020683.1"/>
    </source>
</evidence>
<evidence type="ECO:0000313" key="2">
    <source>
        <dbReference type="Proteomes" id="UP001557470"/>
    </source>
</evidence>
<organism evidence="1 2">
    <name type="scientific">Umbra pygmaea</name>
    <name type="common">Eastern mudminnow</name>
    <dbReference type="NCBI Taxonomy" id="75934"/>
    <lineage>
        <taxon>Eukaryota</taxon>
        <taxon>Metazoa</taxon>
        <taxon>Chordata</taxon>
        <taxon>Craniata</taxon>
        <taxon>Vertebrata</taxon>
        <taxon>Euteleostomi</taxon>
        <taxon>Actinopterygii</taxon>
        <taxon>Neopterygii</taxon>
        <taxon>Teleostei</taxon>
        <taxon>Protacanthopterygii</taxon>
        <taxon>Esociformes</taxon>
        <taxon>Umbridae</taxon>
        <taxon>Umbra</taxon>
    </lineage>
</organism>
<accession>A0ABD0XGU3</accession>